<comment type="similarity">
    <text evidence="3">Belongs to the HARBI1 family.</text>
</comment>
<dbReference type="InterPro" id="IPR045249">
    <property type="entry name" value="HARBI1-like"/>
</dbReference>
<dbReference type="InterPro" id="IPR027806">
    <property type="entry name" value="HARBI1_dom"/>
</dbReference>
<evidence type="ECO:0000313" key="11">
    <source>
        <dbReference type="Proteomes" id="UP000280104"/>
    </source>
</evidence>
<feature type="domain" description="DDE Tnp4" evidence="8">
    <location>
        <begin position="175"/>
        <end position="310"/>
    </location>
</feature>
<dbReference type="PANTHER" id="PTHR22930">
    <property type="match status" value="1"/>
</dbReference>
<evidence type="ECO:0000256" key="5">
    <source>
        <dbReference type="ARBA" id="ARBA00022723"/>
    </source>
</evidence>
<sequence length="367" mass="42445">MDARMRLVIQAAALISVIQAWVMFMHQRAVRRAGRPLIRYGPLFPREQERIQNLNYIYNRNDVEALSMPRMKIASFARLVETFRSRGLLQDSINTSVEEQVAMFLHVVGHNQRFRVIHNTFRRSMETISRYFKQVLFAVGELRGEMIRRPSGQTPPKIRGSPRWYPYFKDCIGAIDGTHVTARVPRSQSIAYRGRKHYTSQNVLAAVDFDLKFTYVLAGWEGSAHDANILTDSMSRPDGINIPDGKFYLGDAGYAFRPGILPPFRKTSLRVTVERAFGALKNRFKILDQKPFHPYSTQVKLVLTCCILHNWILQWGFDEHVLEEEEVEPDDVVSSGHGVEAFDNDVWKNKRLEWAKAMWLNRGQCRI</sequence>
<evidence type="ECO:0000256" key="7">
    <source>
        <dbReference type="ARBA" id="ARBA00023242"/>
    </source>
</evidence>
<dbReference type="EMBL" id="LS480641">
    <property type="protein sequence ID" value="SPT19328.1"/>
    <property type="molecule type" value="Genomic_DNA"/>
</dbReference>
<keyword evidence="7" id="KW-0539">Nucleus</keyword>
<keyword evidence="5" id="KW-0479">Metal-binding</keyword>
<dbReference type="InterPro" id="IPR058353">
    <property type="entry name" value="DUF8040"/>
</dbReference>
<comment type="subcellular location">
    <subcellularLocation>
        <location evidence="2">Nucleus</location>
    </subcellularLocation>
</comment>
<keyword evidence="4" id="KW-0540">Nuclease</keyword>
<dbReference type="Pfam" id="PF26138">
    <property type="entry name" value="DUF8040"/>
    <property type="match status" value="1"/>
</dbReference>
<dbReference type="GO" id="GO:0016787">
    <property type="term" value="F:hydrolase activity"/>
    <property type="evidence" value="ECO:0007669"/>
    <property type="project" value="UniProtKB-KW"/>
</dbReference>
<gene>
    <name evidence="10" type="ORF">CAMPLR22A2D_LOCUS3943</name>
</gene>
<comment type="cofactor">
    <cofactor evidence="1">
        <name>a divalent metal cation</name>
        <dbReference type="ChEBI" id="CHEBI:60240"/>
    </cofactor>
</comment>
<proteinExistence type="inferred from homology"/>
<reference evidence="10 11" key="1">
    <citation type="submission" date="2018-05" db="EMBL/GenBank/DDBJ databases">
        <authorList>
            <person name="Thind KAUR A."/>
        </authorList>
    </citation>
    <scope>NUCLEOTIDE SEQUENCE [LARGE SCALE GENOMIC DNA]</scope>
</reference>
<evidence type="ECO:0000256" key="2">
    <source>
        <dbReference type="ARBA" id="ARBA00004123"/>
    </source>
</evidence>
<dbReference type="GO" id="GO:0004518">
    <property type="term" value="F:nuclease activity"/>
    <property type="evidence" value="ECO:0007669"/>
    <property type="project" value="UniProtKB-KW"/>
</dbReference>
<name>A0A7H4LL40_WHEAT</name>
<evidence type="ECO:0000256" key="1">
    <source>
        <dbReference type="ARBA" id="ARBA00001968"/>
    </source>
</evidence>
<keyword evidence="6" id="KW-0378">Hydrolase</keyword>
<evidence type="ECO:0000313" key="10">
    <source>
        <dbReference type="EMBL" id="SPT19328.1"/>
    </source>
</evidence>
<dbReference type="Pfam" id="PF13359">
    <property type="entry name" value="DDE_Tnp_4"/>
    <property type="match status" value="1"/>
</dbReference>
<evidence type="ECO:0000259" key="8">
    <source>
        <dbReference type="Pfam" id="PF13359"/>
    </source>
</evidence>
<organism evidence="10 11">
    <name type="scientific">Triticum aestivum</name>
    <name type="common">Wheat</name>
    <dbReference type="NCBI Taxonomy" id="4565"/>
    <lineage>
        <taxon>Eukaryota</taxon>
        <taxon>Viridiplantae</taxon>
        <taxon>Streptophyta</taxon>
        <taxon>Embryophyta</taxon>
        <taxon>Tracheophyta</taxon>
        <taxon>Spermatophyta</taxon>
        <taxon>Magnoliopsida</taxon>
        <taxon>Liliopsida</taxon>
        <taxon>Poales</taxon>
        <taxon>Poaceae</taxon>
        <taxon>BOP clade</taxon>
        <taxon>Pooideae</taxon>
        <taxon>Triticodae</taxon>
        <taxon>Triticeae</taxon>
        <taxon>Triticinae</taxon>
        <taxon>Triticum</taxon>
    </lineage>
</organism>
<evidence type="ECO:0000256" key="3">
    <source>
        <dbReference type="ARBA" id="ARBA00006958"/>
    </source>
</evidence>
<dbReference type="GO" id="GO:0046872">
    <property type="term" value="F:metal ion binding"/>
    <property type="evidence" value="ECO:0007669"/>
    <property type="project" value="UniProtKB-KW"/>
</dbReference>
<evidence type="ECO:0000256" key="4">
    <source>
        <dbReference type="ARBA" id="ARBA00022722"/>
    </source>
</evidence>
<evidence type="ECO:0000256" key="6">
    <source>
        <dbReference type="ARBA" id="ARBA00022801"/>
    </source>
</evidence>
<feature type="domain" description="DUF8040" evidence="9">
    <location>
        <begin position="57"/>
        <end position="139"/>
    </location>
</feature>
<dbReference type="PANTHER" id="PTHR22930:SF259">
    <property type="entry name" value="OS08G0106900 PROTEIN"/>
    <property type="match status" value="1"/>
</dbReference>
<protein>
    <submittedName>
        <fullName evidence="10">Uncharacterized protein</fullName>
    </submittedName>
</protein>
<dbReference type="Proteomes" id="UP000280104">
    <property type="component" value="Chromosome II"/>
</dbReference>
<dbReference type="GO" id="GO:0005634">
    <property type="term" value="C:nucleus"/>
    <property type="evidence" value="ECO:0007669"/>
    <property type="project" value="UniProtKB-SubCell"/>
</dbReference>
<accession>A0A7H4LL40</accession>
<evidence type="ECO:0000259" key="9">
    <source>
        <dbReference type="Pfam" id="PF26138"/>
    </source>
</evidence>
<dbReference type="AlphaFoldDB" id="A0A7H4LL40"/>